<dbReference type="Proteomes" id="UP000002535">
    <property type="component" value="Chromosome"/>
</dbReference>
<evidence type="ECO:0000313" key="18">
    <source>
        <dbReference type="Proteomes" id="UP000002535"/>
    </source>
</evidence>
<dbReference type="STRING" id="59920.PMN2A_0014"/>
<evidence type="ECO:0000256" key="12">
    <source>
        <dbReference type="ARBA" id="ARBA00022840"/>
    </source>
</evidence>
<dbReference type="GO" id="GO:0004635">
    <property type="term" value="F:phosphoribosyl-AMP cyclohydrolase activity"/>
    <property type="evidence" value="ECO:0007669"/>
    <property type="project" value="UniProtKB-UniRule"/>
</dbReference>
<evidence type="ECO:0000256" key="14">
    <source>
        <dbReference type="ARBA" id="ARBA00023268"/>
    </source>
</evidence>
<dbReference type="Gene3D" id="3.10.20.810">
    <property type="entry name" value="Phosphoribosyl-AMP cyclohydrolase"/>
    <property type="match status" value="1"/>
</dbReference>
<evidence type="ECO:0000256" key="2">
    <source>
        <dbReference type="ARBA" id="ARBA00001460"/>
    </source>
</evidence>
<keyword evidence="8 15" id="KW-0963">Cytoplasm</keyword>
<dbReference type="HOGENOM" id="CLU_048577_3_1_3"/>
<dbReference type="InterPro" id="IPR002496">
    <property type="entry name" value="PRib_AMP_CycHydrolase_dom"/>
</dbReference>
<dbReference type="EC" id="3.6.1.31" evidence="15"/>
<dbReference type="OrthoDB" id="9795769at2"/>
<dbReference type="InterPro" id="IPR023019">
    <property type="entry name" value="His_synth_HisIE"/>
</dbReference>
<dbReference type="HAMAP" id="MF_01021">
    <property type="entry name" value="HisI"/>
    <property type="match status" value="1"/>
</dbReference>
<dbReference type="InterPro" id="IPR021130">
    <property type="entry name" value="PRib-ATP_PPHydrolase-like"/>
</dbReference>
<name>Q46LX2_PROMT</name>
<keyword evidence="13 15" id="KW-0368">Histidine biosynthesis</keyword>
<evidence type="ECO:0000256" key="4">
    <source>
        <dbReference type="ARBA" id="ARBA00005169"/>
    </source>
</evidence>
<evidence type="ECO:0000313" key="17">
    <source>
        <dbReference type="EMBL" id="AAZ57506.1"/>
    </source>
</evidence>
<evidence type="ECO:0000256" key="11">
    <source>
        <dbReference type="ARBA" id="ARBA00022801"/>
    </source>
</evidence>
<dbReference type="EMBL" id="CP000095">
    <property type="protein sequence ID" value="AAZ57506.1"/>
    <property type="molecule type" value="Genomic_DNA"/>
</dbReference>
<comment type="catalytic activity">
    <reaction evidence="1 15">
        <text>1-(5-phospho-beta-D-ribosyl)-5'-AMP + H2O = 1-(5-phospho-beta-D-ribosyl)-5-[(5-phospho-beta-D-ribosylamino)methylideneamino]imidazole-4-carboxamide</text>
        <dbReference type="Rhea" id="RHEA:20049"/>
        <dbReference type="ChEBI" id="CHEBI:15377"/>
        <dbReference type="ChEBI" id="CHEBI:58435"/>
        <dbReference type="ChEBI" id="CHEBI:59457"/>
        <dbReference type="EC" id="3.5.4.19"/>
    </reaction>
</comment>
<dbReference type="InterPro" id="IPR008179">
    <property type="entry name" value="HisE"/>
</dbReference>
<dbReference type="PhylomeDB" id="Q46LX2"/>
<comment type="pathway">
    <text evidence="4 15">Amino-acid biosynthesis; L-histidine biosynthesis; L-histidine from 5-phospho-alpha-D-ribose 1-diphosphate: step 3/9.</text>
</comment>
<evidence type="ECO:0000256" key="15">
    <source>
        <dbReference type="HAMAP-Rule" id="MF_01019"/>
    </source>
</evidence>
<comment type="pathway">
    <text evidence="5 15">Amino-acid biosynthesis; L-histidine biosynthesis; L-histidine from 5-phospho-alpha-D-ribose 1-diphosphate: step 2/9.</text>
</comment>
<feature type="region of interest" description="Phosphoribosyl-AMP cyclohydrolase" evidence="15">
    <location>
        <begin position="1"/>
        <end position="119"/>
    </location>
</feature>
<evidence type="ECO:0000259" key="16">
    <source>
        <dbReference type="Pfam" id="PF01502"/>
    </source>
</evidence>
<comment type="subcellular location">
    <subcellularLocation>
        <location evidence="3 15">Cytoplasm</location>
    </subcellularLocation>
</comment>
<dbReference type="GO" id="GO:0000105">
    <property type="term" value="P:L-histidine biosynthetic process"/>
    <property type="evidence" value="ECO:0007669"/>
    <property type="project" value="UniProtKB-UniRule"/>
</dbReference>
<dbReference type="PANTHER" id="PTHR42945">
    <property type="entry name" value="HISTIDINE BIOSYNTHESIS BIFUNCTIONAL PROTEIN"/>
    <property type="match status" value="1"/>
</dbReference>
<dbReference type="HAMAP" id="MF_01020">
    <property type="entry name" value="HisE"/>
    <property type="match status" value="1"/>
</dbReference>
<dbReference type="GO" id="GO:0005524">
    <property type="term" value="F:ATP binding"/>
    <property type="evidence" value="ECO:0007669"/>
    <property type="project" value="UniProtKB-KW"/>
</dbReference>
<keyword evidence="9 15" id="KW-0028">Amino-acid biosynthesis</keyword>
<keyword evidence="18" id="KW-1185">Reference proteome</keyword>
<dbReference type="AlphaFoldDB" id="Q46LX2"/>
<sequence>MFFIDNLHFDQNGLIPAIAQDWVDGAVLMMAWMNKESITKTLESGEVHYWSRSRKELWHKGKTSGHFQKLKGIRTDCDSDTILLSIEQIGSIACHTGKRSCFFKDLETNKDVLHPPSNACSELFNVIESRKSNPEEGSYTNTLLKEGDNKILKKIGEETAEFIMACKDKNPISVANEAADLLFHMQVSLAHQNVSWEEVLKVLVKRRGAPRRNQ</sequence>
<dbReference type="UniPathway" id="UPA00031">
    <property type="reaction ID" value="UER00007"/>
</dbReference>
<evidence type="ECO:0000256" key="8">
    <source>
        <dbReference type="ARBA" id="ARBA00022490"/>
    </source>
</evidence>
<feature type="region of interest" description="Phosphoribosyl-ATP pyrophosphohydrolase" evidence="15">
    <location>
        <begin position="120"/>
        <end position="214"/>
    </location>
</feature>
<evidence type="ECO:0000256" key="5">
    <source>
        <dbReference type="ARBA" id="ARBA00005204"/>
    </source>
</evidence>
<dbReference type="CDD" id="cd11534">
    <property type="entry name" value="NTP-PPase_HisIE_like"/>
    <property type="match status" value="1"/>
</dbReference>
<dbReference type="Gene3D" id="1.10.287.1080">
    <property type="entry name" value="MazG-like"/>
    <property type="match status" value="1"/>
</dbReference>
<dbReference type="RefSeq" id="WP_011293548.1">
    <property type="nucleotide sequence ID" value="NC_007335.2"/>
</dbReference>
<keyword evidence="10 15" id="KW-0547">Nucleotide-binding</keyword>
<dbReference type="PANTHER" id="PTHR42945:SF1">
    <property type="entry name" value="HISTIDINE BIOSYNTHESIS BIFUNCTIONAL PROTEIN HIS7"/>
    <property type="match status" value="1"/>
</dbReference>
<evidence type="ECO:0000256" key="10">
    <source>
        <dbReference type="ARBA" id="ARBA00022741"/>
    </source>
</evidence>
<dbReference type="FunFam" id="3.10.20.810:FF:000001">
    <property type="entry name" value="Histidine biosynthesis bifunctional protein HisIE"/>
    <property type="match status" value="1"/>
</dbReference>
<keyword evidence="12 15" id="KW-0067">ATP-binding</keyword>
<evidence type="ECO:0000256" key="6">
    <source>
        <dbReference type="ARBA" id="ARBA00007731"/>
    </source>
</evidence>
<protein>
    <recommendedName>
        <fullName evidence="15">Histidine biosynthesis bifunctional protein HisIE</fullName>
    </recommendedName>
    <domain>
        <recommendedName>
            <fullName evidence="15">Phosphoribosyl-AMP cyclohydrolase</fullName>
            <shortName evidence="15">PRA-CH</shortName>
            <ecNumber evidence="15">3.5.4.19</ecNumber>
        </recommendedName>
    </domain>
    <domain>
        <recommendedName>
            <fullName evidence="15">Phosphoribosyl-ATP pyrophosphatase</fullName>
            <shortName evidence="15">PRA-PH</shortName>
            <ecNumber evidence="15">3.6.1.31</ecNumber>
        </recommendedName>
    </domain>
</protein>
<comment type="similarity">
    <text evidence="7 15">In the N-terminal section; belongs to the PRA-CH family.</text>
</comment>
<dbReference type="Pfam" id="PF01503">
    <property type="entry name" value="PRA-PH"/>
    <property type="match status" value="1"/>
</dbReference>
<organism evidence="17 18">
    <name type="scientific">Prochlorococcus marinus (strain NATL2A)</name>
    <dbReference type="NCBI Taxonomy" id="59920"/>
    <lineage>
        <taxon>Bacteria</taxon>
        <taxon>Bacillati</taxon>
        <taxon>Cyanobacteriota</taxon>
        <taxon>Cyanophyceae</taxon>
        <taxon>Synechococcales</taxon>
        <taxon>Prochlorococcaceae</taxon>
        <taxon>Prochlorococcus</taxon>
    </lineage>
</organism>
<dbReference type="EC" id="3.5.4.19" evidence="15"/>
<dbReference type="NCBIfam" id="TIGR03188">
    <property type="entry name" value="histidine_hisI"/>
    <property type="match status" value="1"/>
</dbReference>
<dbReference type="SUPFAM" id="SSF141734">
    <property type="entry name" value="HisI-like"/>
    <property type="match status" value="1"/>
</dbReference>
<proteinExistence type="inferred from homology"/>
<dbReference type="InterPro" id="IPR026660">
    <property type="entry name" value="PRA-CH"/>
</dbReference>
<accession>Q46LX2</accession>
<dbReference type="InterPro" id="IPR038019">
    <property type="entry name" value="PRib_AMP_CycHydrolase_sf"/>
</dbReference>
<evidence type="ECO:0000256" key="7">
    <source>
        <dbReference type="ARBA" id="ARBA00008299"/>
    </source>
</evidence>
<dbReference type="GO" id="GO:0004636">
    <property type="term" value="F:phosphoribosyl-ATP diphosphatase activity"/>
    <property type="evidence" value="ECO:0007669"/>
    <property type="project" value="UniProtKB-UniRule"/>
</dbReference>
<feature type="domain" description="Phosphoribosyl-AMP cyclohydrolase" evidence="16">
    <location>
        <begin position="29"/>
        <end position="103"/>
    </location>
</feature>
<dbReference type="KEGG" id="pmn:PMN2A_0014"/>
<evidence type="ECO:0000256" key="1">
    <source>
        <dbReference type="ARBA" id="ARBA00000024"/>
    </source>
</evidence>
<dbReference type="GO" id="GO:0005737">
    <property type="term" value="C:cytoplasm"/>
    <property type="evidence" value="ECO:0007669"/>
    <property type="project" value="UniProtKB-SubCell"/>
</dbReference>
<dbReference type="SUPFAM" id="SSF101386">
    <property type="entry name" value="all-alpha NTP pyrophosphatases"/>
    <property type="match status" value="1"/>
</dbReference>
<reference evidence="17 18" key="1">
    <citation type="journal article" date="2007" name="PLoS Genet.">
        <title>Patterns and implications of gene gain and loss in the evolution of Prochlorococcus.</title>
        <authorList>
            <person name="Kettler G.C."/>
            <person name="Martiny A.C."/>
            <person name="Huang K."/>
            <person name="Zucker J."/>
            <person name="Coleman M.L."/>
            <person name="Rodrigue S."/>
            <person name="Chen F."/>
            <person name="Lapidus A."/>
            <person name="Ferriera S."/>
            <person name="Johnson J."/>
            <person name="Steglich C."/>
            <person name="Church G.M."/>
            <person name="Richardson P."/>
            <person name="Chisholm S.W."/>
        </authorList>
    </citation>
    <scope>NUCLEOTIDE SEQUENCE [LARGE SCALE GENOMIC DNA]</scope>
    <source>
        <strain evidence="17 18">NATL2A</strain>
    </source>
</reference>
<evidence type="ECO:0000256" key="9">
    <source>
        <dbReference type="ARBA" id="ARBA00022605"/>
    </source>
</evidence>
<dbReference type="HAMAP" id="MF_01019">
    <property type="entry name" value="HisIE"/>
    <property type="match status" value="1"/>
</dbReference>
<keyword evidence="14 15" id="KW-0511">Multifunctional enzyme</keyword>
<gene>
    <name evidence="15" type="primary">hisI</name>
    <name evidence="15" type="synonym">hisIE</name>
    <name evidence="17" type="ordered locus">PMN2A_0014</name>
</gene>
<evidence type="ECO:0000256" key="3">
    <source>
        <dbReference type="ARBA" id="ARBA00004496"/>
    </source>
</evidence>
<evidence type="ECO:0000256" key="13">
    <source>
        <dbReference type="ARBA" id="ARBA00023102"/>
    </source>
</evidence>
<keyword evidence="11 15" id="KW-0378">Hydrolase</keyword>
<dbReference type="NCBIfam" id="NF000768">
    <property type="entry name" value="PRK00051.1"/>
    <property type="match status" value="1"/>
</dbReference>
<dbReference type="NCBIfam" id="NF002747">
    <property type="entry name" value="PRK02759.1"/>
    <property type="match status" value="1"/>
</dbReference>
<comment type="catalytic activity">
    <reaction evidence="2 15">
        <text>1-(5-phospho-beta-D-ribosyl)-ATP + H2O = 1-(5-phospho-beta-D-ribosyl)-5'-AMP + diphosphate + H(+)</text>
        <dbReference type="Rhea" id="RHEA:22828"/>
        <dbReference type="ChEBI" id="CHEBI:15377"/>
        <dbReference type="ChEBI" id="CHEBI:15378"/>
        <dbReference type="ChEBI" id="CHEBI:33019"/>
        <dbReference type="ChEBI" id="CHEBI:59457"/>
        <dbReference type="ChEBI" id="CHEBI:73183"/>
        <dbReference type="EC" id="3.6.1.31"/>
    </reaction>
</comment>
<comment type="similarity">
    <text evidence="6 15">In the C-terminal section; belongs to the PRA-PH family.</text>
</comment>
<dbReference type="Pfam" id="PF01502">
    <property type="entry name" value="PRA-CH"/>
    <property type="match status" value="1"/>
</dbReference>